<sequence length="94" mass="11373">MFFVILRLHLYTSCKKYLNRRDLSGIWEGWIIVFWRVNRRRGNKLEYHLDVSRSRSWRASVVSFLLWWSGMSGCYADSSVKHLMRPQKEEVGEF</sequence>
<protein>
    <submittedName>
        <fullName evidence="1">Uncharacterized protein</fullName>
    </submittedName>
</protein>
<keyword evidence="2" id="KW-1185">Reference proteome</keyword>
<name>A0A8X6QZG4_NEPPI</name>
<organism evidence="1 2">
    <name type="scientific">Nephila pilipes</name>
    <name type="common">Giant wood spider</name>
    <name type="synonym">Nephila maculata</name>
    <dbReference type="NCBI Taxonomy" id="299642"/>
    <lineage>
        <taxon>Eukaryota</taxon>
        <taxon>Metazoa</taxon>
        <taxon>Ecdysozoa</taxon>
        <taxon>Arthropoda</taxon>
        <taxon>Chelicerata</taxon>
        <taxon>Arachnida</taxon>
        <taxon>Araneae</taxon>
        <taxon>Araneomorphae</taxon>
        <taxon>Entelegynae</taxon>
        <taxon>Araneoidea</taxon>
        <taxon>Nephilidae</taxon>
        <taxon>Nephila</taxon>
    </lineage>
</organism>
<dbReference type="AlphaFoldDB" id="A0A8X6QZG4"/>
<proteinExistence type="predicted"/>
<comment type="caution">
    <text evidence="1">The sequence shown here is derived from an EMBL/GenBank/DDBJ whole genome shotgun (WGS) entry which is preliminary data.</text>
</comment>
<accession>A0A8X6QZG4</accession>
<evidence type="ECO:0000313" key="1">
    <source>
        <dbReference type="EMBL" id="GFU60546.1"/>
    </source>
</evidence>
<reference evidence="1" key="1">
    <citation type="submission" date="2020-08" db="EMBL/GenBank/DDBJ databases">
        <title>Multicomponent nature underlies the extraordinary mechanical properties of spider dragline silk.</title>
        <authorList>
            <person name="Kono N."/>
            <person name="Nakamura H."/>
            <person name="Mori M."/>
            <person name="Yoshida Y."/>
            <person name="Ohtoshi R."/>
            <person name="Malay A.D."/>
            <person name="Moran D.A.P."/>
            <person name="Tomita M."/>
            <person name="Numata K."/>
            <person name="Arakawa K."/>
        </authorList>
    </citation>
    <scope>NUCLEOTIDE SEQUENCE</scope>
</reference>
<gene>
    <name evidence="1" type="ORF">NPIL_566121</name>
</gene>
<dbReference type="OrthoDB" id="6413197at2759"/>
<evidence type="ECO:0000313" key="2">
    <source>
        <dbReference type="Proteomes" id="UP000887013"/>
    </source>
</evidence>
<dbReference type="EMBL" id="BMAW01040680">
    <property type="protein sequence ID" value="GFU60546.1"/>
    <property type="molecule type" value="Genomic_DNA"/>
</dbReference>
<dbReference type="Proteomes" id="UP000887013">
    <property type="component" value="Unassembled WGS sequence"/>
</dbReference>